<dbReference type="SUPFAM" id="SSF53187">
    <property type="entry name" value="Zn-dependent exopeptidases"/>
    <property type="match status" value="1"/>
</dbReference>
<dbReference type="RefSeq" id="WP_073197696.1">
    <property type="nucleotide sequence ID" value="NZ_FQXO01000083.1"/>
</dbReference>
<dbReference type="Gene3D" id="3.40.630.10">
    <property type="entry name" value="Zn peptidases"/>
    <property type="match status" value="2"/>
</dbReference>
<dbReference type="GO" id="GO:0008235">
    <property type="term" value="F:metalloexopeptidase activity"/>
    <property type="evidence" value="ECO:0007669"/>
    <property type="project" value="InterPro"/>
</dbReference>
<name>A0A1M5W2Q1_9FIRM</name>
<gene>
    <name evidence="2" type="ORF">SAMN02745135_02250</name>
</gene>
<dbReference type="OrthoDB" id="233977at2"/>
<dbReference type="PANTHER" id="PTHR12147:SF26">
    <property type="entry name" value="PEPTIDASE M28 DOMAIN-CONTAINING PROTEIN"/>
    <property type="match status" value="1"/>
</dbReference>
<keyword evidence="3" id="KW-1185">Reference proteome</keyword>
<feature type="domain" description="Peptidase M28" evidence="1">
    <location>
        <begin position="217"/>
        <end position="411"/>
    </location>
</feature>
<dbReference type="AlphaFoldDB" id="A0A1M5W2Q1"/>
<dbReference type="GO" id="GO:0006508">
    <property type="term" value="P:proteolysis"/>
    <property type="evidence" value="ECO:0007669"/>
    <property type="project" value="InterPro"/>
</dbReference>
<evidence type="ECO:0000259" key="1">
    <source>
        <dbReference type="Pfam" id="PF04389"/>
    </source>
</evidence>
<dbReference type="Pfam" id="PF04389">
    <property type="entry name" value="Peptidase_M28"/>
    <property type="match status" value="1"/>
</dbReference>
<proteinExistence type="predicted"/>
<evidence type="ECO:0000313" key="2">
    <source>
        <dbReference type="EMBL" id="SHH81494.1"/>
    </source>
</evidence>
<dbReference type="PANTHER" id="PTHR12147">
    <property type="entry name" value="METALLOPEPTIDASE M28 FAMILY MEMBER"/>
    <property type="match status" value="1"/>
</dbReference>
<protein>
    <submittedName>
        <fullName evidence="2">Peptidase family M28</fullName>
    </submittedName>
</protein>
<organism evidence="2 3">
    <name type="scientific">Caloranaerobacter azorensis DSM 13643</name>
    <dbReference type="NCBI Taxonomy" id="1121264"/>
    <lineage>
        <taxon>Bacteria</taxon>
        <taxon>Bacillati</taxon>
        <taxon>Bacillota</taxon>
        <taxon>Tissierellia</taxon>
        <taxon>Tissierellales</taxon>
        <taxon>Thermohalobacteraceae</taxon>
        <taxon>Caloranaerobacter</taxon>
    </lineage>
</organism>
<dbReference type="PROSITE" id="PS51257">
    <property type="entry name" value="PROKAR_LIPOPROTEIN"/>
    <property type="match status" value="1"/>
</dbReference>
<accession>A0A1M5W2Q1</accession>
<dbReference type="Proteomes" id="UP000183967">
    <property type="component" value="Unassembled WGS sequence"/>
</dbReference>
<dbReference type="InterPro" id="IPR045175">
    <property type="entry name" value="M28_fam"/>
</dbReference>
<sequence>MGRKVFLFILIFSIILTIGCTNKDILTNSDQKTDIEKTIEYLASEKFKGRLTGTENNKEVERFLAESFEKIGLEKYKDNSFFVPYKHNFYNPKNQKFVMVLEFDNNTKEELIYGKDFLPQNMIANLTIEGNSTFDINDKNIQNSVVVLDNLADLQKIFNKAKAVLIKKKNFNKYIVVRDSGFPIIQISERVYDLIKDRNCKVKVKYNLKKEKIEANNIVGIIKGGNNENALVISAHFDHVGAVADKVFYGAVDNSSGVAVLLNLAEKLIEYSKKNKLDYDIIICAFNGEEFNLQGSRAFVNEILHRYDKIYNINIDSIGYKNGDKLLITGDGIVSGYLIDDIDRFFTQNGYQCQIETEGAYISDHISFSEKNIPSINLSDSNVNVIHTENDITDKIDFEYLNKISDTLFDYIILNVEKLFNIYNEEKSITEHIQNDKEREEMEIDKEKEKLKFGQYKFVNIDDEIYLIYKQEETFSDIEEINKVFPNFKIQKNIDNYEFKSATVLIDTLFPKISEHVIGQIYEDKEISSDRIKYFSLNYLNKADEDNFIEINVKIQNEKYGYINSFFGEHKIEKKQIVVNGQTFDILYDGDSKHIVFVETQYSKNNKDYIISIGKHSKTVVKIKGETKIARKFGWSDDSLEDVIDFLKKINIDNLAI</sequence>
<dbReference type="InterPro" id="IPR007484">
    <property type="entry name" value="Peptidase_M28"/>
</dbReference>
<evidence type="ECO:0000313" key="3">
    <source>
        <dbReference type="Proteomes" id="UP000183967"/>
    </source>
</evidence>
<dbReference type="EMBL" id="FQXO01000083">
    <property type="protein sequence ID" value="SHH81494.1"/>
    <property type="molecule type" value="Genomic_DNA"/>
</dbReference>
<reference evidence="3" key="1">
    <citation type="submission" date="2016-11" db="EMBL/GenBank/DDBJ databases">
        <authorList>
            <person name="Varghese N."/>
            <person name="Submissions S."/>
        </authorList>
    </citation>
    <scope>NUCLEOTIDE SEQUENCE [LARGE SCALE GENOMIC DNA]</scope>
    <source>
        <strain evidence="3">DSM 13643</strain>
    </source>
</reference>